<dbReference type="InterPro" id="IPR025200">
    <property type="entry name" value="PPK_C_dom2"/>
</dbReference>
<evidence type="ECO:0000313" key="13">
    <source>
        <dbReference type="EMBL" id="MCG2587049.1"/>
    </source>
</evidence>
<organism evidence="13 14">
    <name type="scientific">Rhodohalobacter sulfatireducens</name>
    <dbReference type="NCBI Taxonomy" id="2911366"/>
    <lineage>
        <taxon>Bacteria</taxon>
        <taxon>Pseudomonadati</taxon>
        <taxon>Balneolota</taxon>
        <taxon>Balneolia</taxon>
        <taxon>Balneolales</taxon>
        <taxon>Balneolaceae</taxon>
        <taxon>Rhodohalobacter</taxon>
    </lineage>
</organism>
<feature type="domain" description="Polyphosphate kinase C-terminal" evidence="11">
    <location>
        <begin position="557"/>
        <end position="723"/>
    </location>
</feature>
<dbReference type="InterPro" id="IPR041108">
    <property type="entry name" value="PP_kinase_C_1"/>
</dbReference>
<keyword evidence="5 6" id="KW-0067">ATP-binding</keyword>
<dbReference type="PIRSF" id="PIRSF015589">
    <property type="entry name" value="PP_kinase"/>
    <property type="match status" value="1"/>
</dbReference>
<proteinExistence type="inferred from homology"/>
<evidence type="ECO:0000256" key="7">
    <source>
        <dbReference type="RuleBase" id="RU003800"/>
    </source>
</evidence>
<feature type="domain" description="Polyphosphate kinase middle" evidence="9">
    <location>
        <begin position="174"/>
        <end position="351"/>
    </location>
</feature>
<dbReference type="RefSeq" id="WP_237851896.1">
    <property type="nucleotide sequence ID" value="NZ_JAKLWS010000001.1"/>
</dbReference>
<dbReference type="InterPro" id="IPR003414">
    <property type="entry name" value="PP_kinase"/>
</dbReference>
<dbReference type="PANTHER" id="PTHR30218:SF0">
    <property type="entry name" value="POLYPHOSPHATE KINASE"/>
    <property type="match status" value="1"/>
</dbReference>
<dbReference type="HAMAP" id="MF_00347">
    <property type="entry name" value="Polyphosphate_kinase"/>
    <property type="match status" value="1"/>
</dbReference>
<keyword evidence="2 6" id="KW-0808">Transferase</keyword>
<dbReference type="Pfam" id="PF13089">
    <property type="entry name" value="PP_kinase_N"/>
    <property type="match status" value="1"/>
</dbReference>
<dbReference type="EC" id="2.7.4.1" evidence="6 7"/>
<keyword evidence="6" id="KW-0479">Metal-binding</keyword>
<dbReference type="NCBIfam" id="NF003917">
    <property type="entry name" value="PRK05443.1-1"/>
    <property type="match status" value="1"/>
</dbReference>
<feature type="domain" description="Polyphosphate kinase N-terminal" evidence="10">
    <location>
        <begin position="58"/>
        <end position="163"/>
    </location>
</feature>
<comment type="PTM">
    <text evidence="6 7">An intermediate of this reaction is the autophosphorylated ppk in which a phosphate is covalently linked to a histidine residue through a N-P bond.</text>
</comment>
<dbReference type="SUPFAM" id="SSF56024">
    <property type="entry name" value="Phospholipase D/nuclease"/>
    <property type="match status" value="2"/>
</dbReference>
<name>A0ABS9K869_9BACT</name>
<dbReference type="SUPFAM" id="SSF140356">
    <property type="entry name" value="PPK N-terminal domain-like"/>
    <property type="match status" value="1"/>
</dbReference>
<dbReference type="CDD" id="cd09168">
    <property type="entry name" value="PLDc_PaPPK1_C2_like"/>
    <property type="match status" value="1"/>
</dbReference>
<dbReference type="InterPro" id="IPR036832">
    <property type="entry name" value="PPK_N_dom_sf"/>
</dbReference>
<reference evidence="13" key="2">
    <citation type="submission" date="2024-05" db="EMBL/GenBank/DDBJ databases">
        <title>Rhodohalobacter halophilus gen. nov., sp. nov., a moderately halophilic member of the family Balneolaceae.</title>
        <authorList>
            <person name="Xia J."/>
        </authorList>
    </citation>
    <scope>NUCLEOTIDE SEQUENCE</scope>
    <source>
        <strain evidence="13">WB101</strain>
    </source>
</reference>
<evidence type="ECO:0000313" key="14">
    <source>
        <dbReference type="Proteomes" id="UP001165366"/>
    </source>
</evidence>
<dbReference type="Pfam" id="PF17941">
    <property type="entry name" value="PP_kinase_C_1"/>
    <property type="match status" value="1"/>
</dbReference>
<evidence type="ECO:0000256" key="4">
    <source>
        <dbReference type="ARBA" id="ARBA00022777"/>
    </source>
</evidence>
<evidence type="ECO:0000256" key="1">
    <source>
        <dbReference type="ARBA" id="ARBA00022553"/>
    </source>
</evidence>
<feature type="binding site" evidence="6">
    <location>
        <position position="521"/>
    </location>
    <ligand>
        <name>ATP</name>
        <dbReference type="ChEBI" id="CHEBI:30616"/>
    </ligand>
</feature>
<dbReference type="PANTHER" id="PTHR30218">
    <property type="entry name" value="POLYPHOSPHATE KINASE"/>
    <property type="match status" value="1"/>
</dbReference>
<feature type="binding site" evidence="6">
    <location>
        <position position="645"/>
    </location>
    <ligand>
        <name>ATP</name>
        <dbReference type="ChEBI" id="CHEBI:30616"/>
    </ligand>
</feature>
<gene>
    <name evidence="13" type="primary">ppk1</name>
    <name evidence="6" type="synonym">ppk</name>
    <name evidence="13" type="ORF">L6773_00625</name>
</gene>
<feature type="active site" description="Phosphohistidine intermediate" evidence="6">
    <location>
        <position position="488"/>
    </location>
</feature>
<dbReference type="Gene3D" id="3.30.870.10">
    <property type="entry name" value="Endonuclease Chain A"/>
    <property type="match status" value="2"/>
</dbReference>
<dbReference type="GO" id="GO:0008976">
    <property type="term" value="F:polyphosphate kinase activity"/>
    <property type="evidence" value="ECO:0007669"/>
    <property type="project" value="UniProtKB-EC"/>
</dbReference>
<feature type="binding site" evidence="6">
    <location>
        <position position="458"/>
    </location>
    <ligand>
        <name>Mg(2+)</name>
        <dbReference type="ChEBI" id="CHEBI:18420"/>
    </ligand>
</feature>
<comment type="cofactor">
    <cofactor evidence="6">
        <name>Mg(2+)</name>
        <dbReference type="ChEBI" id="CHEBI:18420"/>
    </cofactor>
</comment>
<dbReference type="InterPro" id="IPR025198">
    <property type="entry name" value="PPK_N_dom"/>
</dbReference>
<evidence type="ECO:0000259" key="9">
    <source>
        <dbReference type="Pfam" id="PF02503"/>
    </source>
</evidence>
<sequence length="751" mass="87046">MKKNSPSADQSEFNPVDLEEVNNKKDGANPLKNKVLSEKGMPQDMSPSELKIFGSDYFTNYEFSWLKFNWRVLNLAKNTDLPLLERIKFIGIVCSNLDEFFQKRVGGLKRQIHAGVSELNVDGHTPEEQMQKIRKEVKKMIKHYRSCYLDEIVPQLHENGILIKDYSELDATLQEKADDYFEKQIYPIITPLAVDEAHPFPFISNKSRSLAIKLRSIETNDLLFARIKIPANRPRWIKLEQTDKNVVLLSVKDLIKEKINRFFPGVEVLSANVFRVTRNADIERNEEEADDLLEMIEEELRERRFAEVVRLEIDKNMPLDVKKYLYSHLHVHQNEVFEMEGPIGLADATQLYNLDGFQHLKLEPWVPSLHPVFRHPIDEETPSVFQVIKKGDFIVHHPYHSFESSTQRFVEQAARDPKVLAIKQTLYRTSSDSPLMHALIRAAETDKQVAILIELKARFDEERNISWAQRLEKAGVHVSYGIAGLKIHTKLTIVVREEEDGLRRYVHIGTGNYHPDTAQLYEDLGYFTCRDEIASDVSDVFNLLTGYAPSQTFRKAFVAPKHLRNNIMELIQKEIDEAREGRPAKIIAKMNSLEDPLIIQKLYEASQAGVSIDMIVRGVCRLIPQKEGLSDNIRVHSIIGRFLEHSRVYYFHNAGEDLYYIGSADWMHRNLDARVEVLAPIEHPRLKQYLEFMLGIYLRDNQQRWVMKSNGNYRKVKRKKGEQKIGTHSYLMAHTKSHAEPIPRATKKDQK</sequence>
<dbReference type="NCBIfam" id="TIGR03705">
    <property type="entry name" value="poly_P_kin"/>
    <property type="match status" value="1"/>
</dbReference>
<evidence type="ECO:0000259" key="10">
    <source>
        <dbReference type="Pfam" id="PF13089"/>
    </source>
</evidence>
<reference evidence="13" key="1">
    <citation type="submission" date="2022-01" db="EMBL/GenBank/DDBJ databases">
        <authorList>
            <person name="Wang Y."/>
        </authorList>
    </citation>
    <scope>NUCLEOTIDE SEQUENCE</scope>
    <source>
        <strain evidence="13">WB101</strain>
    </source>
</reference>
<keyword evidence="3 6" id="KW-0547">Nucleotide-binding</keyword>
<feature type="region of interest" description="Disordered" evidence="8">
    <location>
        <begin position="1"/>
        <end position="40"/>
    </location>
</feature>
<evidence type="ECO:0000256" key="5">
    <source>
        <dbReference type="ARBA" id="ARBA00022840"/>
    </source>
</evidence>
<dbReference type="CDD" id="cd09165">
    <property type="entry name" value="PLDc_PaPPK1_C1_like"/>
    <property type="match status" value="1"/>
</dbReference>
<keyword evidence="4 6" id="KW-0418">Kinase</keyword>
<comment type="catalytic activity">
    <reaction evidence="6 7">
        <text>[phosphate](n) + ATP = [phosphate](n+1) + ADP</text>
        <dbReference type="Rhea" id="RHEA:19573"/>
        <dbReference type="Rhea" id="RHEA-COMP:9859"/>
        <dbReference type="Rhea" id="RHEA-COMP:14280"/>
        <dbReference type="ChEBI" id="CHEBI:16838"/>
        <dbReference type="ChEBI" id="CHEBI:30616"/>
        <dbReference type="ChEBI" id="CHEBI:456216"/>
        <dbReference type="EC" id="2.7.4.1"/>
    </reaction>
</comment>
<comment type="function">
    <text evidence="6 7">Catalyzes the reversible transfer of the terminal phosphate of ATP to form a long-chain polyphosphate (polyP).</text>
</comment>
<dbReference type="Pfam" id="PF13090">
    <property type="entry name" value="PP_kinase_C"/>
    <property type="match status" value="1"/>
</dbReference>
<evidence type="ECO:0000259" key="11">
    <source>
        <dbReference type="Pfam" id="PF13090"/>
    </source>
</evidence>
<comment type="caution">
    <text evidence="13">The sequence shown here is derived from an EMBL/GenBank/DDBJ whole genome shotgun (WGS) entry which is preliminary data.</text>
</comment>
<dbReference type="InterPro" id="IPR024953">
    <property type="entry name" value="PP_kinase_middle"/>
</dbReference>
<feature type="binding site" evidence="6">
    <location>
        <position position="617"/>
    </location>
    <ligand>
        <name>ATP</name>
        <dbReference type="ChEBI" id="CHEBI:30616"/>
    </ligand>
</feature>
<dbReference type="NCBIfam" id="NF003921">
    <property type="entry name" value="PRK05443.2-2"/>
    <property type="match status" value="1"/>
</dbReference>
<protein>
    <recommendedName>
        <fullName evidence="6 7">Polyphosphate kinase</fullName>
        <ecNumber evidence="6 7">2.7.4.1</ecNumber>
    </recommendedName>
    <alternativeName>
        <fullName evidence="6">ATP-polyphosphate phosphotransferase</fullName>
    </alternativeName>
    <alternativeName>
        <fullName evidence="6">Polyphosphoric acid kinase</fullName>
    </alternativeName>
</protein>
<dbReference type="Pfam" id="PF02503">
    <property type="entry name" value="PP_kinase"/>
    <property type="match status" value="1"/>
</dbReference>
<dbReference type="Gene3D" id="3.30.1840.10">
    <property type="entry name" value="Polyphosphate kinase middle domain"/>
    <property type="match status" value="1"/>
</dbReference>
<evidence type="ECO:0000256" key="3">
    <source>
        <dbReference type="ARBA" id="ARBA00022741"/>
    </source>
</evidence>
<dbReference type="EMBL" id="JAKLWS010000001">
    <property type="protein sequence ID" value="MCG2587049.1"/>
    <property type="molecule type" value="Genomic_DNA"/>
</dbReference>
<comment type="similarity">
    <text evidence="6 7">Belongs to the polyphosphate kinase 1 (PPK1) family.</text>
</comment>
<feature type="compositionally biased region" description="Polar residues" evidence="8">
    <location>
        <begin position="1"/>
        <end position="13"/>
    </location>
</feature>
<keyword evidence="1 6" id="KW-0597">Phosphoprotein</keyword>
<dbReference type="SUPFAM" id="SSF143724">
    <property type="entry name" value="PHP14-like"/>
    <property type="match status" value="1"/>
</dbReference>
<feature type="domain" description="Polyphosphate kinase C-terminal" evidence="12">
    <location>
        <begin position="383"/>
        <end position="548"/>
    </location>
</feature>
<evidence type="ECO:0000259" key="12">
    <source>
        <dbReference type="Pfam" id="PF17941"/>
    </source>
</evidence>
<evidence type="ECO:0000256" key="8">
    <source>
        <dbReference type="SAM" id="MobiDB-lite"/>
    </source>
</evidence>
<keyword evidence="14" id="KW-1185">Reference proteome</keyword>
<keyword evidence="6" id="KW-0460">Magnesium</keyword>
<feature type="binding site" evidence="6">
    <location>
        <position position="428"/>
    </location>
    <ligand>
        <name>Mg(2+)</name>
        <dbReference type="ChEBI" id="CHEBI:18420"/>
    </ligand>
</feature>
<dbReference type="Gene3D" id="1.20.58.310">
    <property type="entry name" value="Polyphosphate kinase N-terminal domain"/>
    <property type="match status" value="1"/>
</dbReference>
<dbReference type="InterPro" id="IPR036830">
    <property type="entry name" value="PP_kinase_middle_dom_sf"/>
</dbReference>
<dbReference type="Proteomes" id="UP001165366">
    <property type="component" value="Unassembled WGS sequence"/>
</dbReference>
<evidence type="ECO:0000256" key="6">
    <source>
        <dbReference type="HAMAP-Rule" id="MF_00347"/>
    </source>
</evidence>
<feature type="binding site" evidence="6">
    <location>
        <position position="96"/>
    </location>
    <ligand>
        <name>ATP</name>
        <dbReference type="ChEBI" id="CHEBI:30616"/>
    </ligand>
</feature>
<evidence type="ECO:0000256" key="2">
    <source>
        <dbReference type="ARBA" id="ARBA00022679"/>
    </source>
</evidence>
<accession>A0ABS9K869</accession>
<dbReference type="NCBIfam" id="NF003918">
    <property type="entry name" value="PRK05443.1-2"/>
    <property type="match status" value="1"/>
</dbReference>